<evidence type="ECO:0000256" key="5">
    <source>
        <dbReference type="ARBA" id="ARBA00022801"/>
    </source>
</evidence>
<dbReference type="CDD" id="cd05656">
    <property type="entry name" value="M42_Frv"/>
    <property type="match status" value="1"/>
</dbReference>
<protein>
    <submittedName>
        <fullName evidence="9">M42 glutamyl aminopeptidase</fullName>
        <ecNumber evidence="9">3.4.11.7</ecNumber>
    </submittedName>
</protein>
<comment type="cofactor">
    <cofactor evidence="8">
        <name>a divalent metal cation</name>
        <dbReference type="ChEBI" id="CHEBI:60240"/>
    </cofactor>
    <text evidence="8">Binds 2 divalent metal cations per subunit.</text>
</comment>
<dbReference type="HOGENOM" id="CLU_047249_1_0_0"/>
<name>A0A0C7NXZ8_DEFTU</name>
<feature type="binding site" evidence="8">
    <location>
        <position position="221"/>
    </location>
    <ligand>
        <name>Zn(2+)</name>
        <dbReference type="ChEBI" id="CHEBI:29105"/>
        <label>1</label>
    </ligand>
</feature>
<feature type="binding site" evidence="8">
    <location>
        <position position="168"/>
    </location>
    <ligand>
        <name>Zn(2+)</name>
        <dbReference type="ChEBI" id="CHEBI:29105"/>
        <label>2</label>
    </ligand>
</feature>
<evidence type="ECO:0000256" key="7">
    <source>
        <dbReference type="PIRSR" id="PIRSR001123-1"/>
    </source>
</evidence>
<evidence type="ECO:0000313" key="10">
    <source>
        <dbReference type="Proteomes" id="UP000032809"/>
    </source>
</evidence>
<dbReference type="OrthoDB" id="48055at2"/>
<dbReference type="GO" id="GO:0046872">
    <property type="term" value="F:metal ion binding"/>
    <property type="evidence" value="ECO:0007669"/>
    <property type="project" value="UniProtKB-UniRule"/>
</dbReference>
<evidence type="ECO:0000256" key="4">
    <source>
        <dbReference type="ARBA" id="ARBA00022723"/>
    </source>
</evidence>
<dbReference type="EC" id="3.4.11.7" evidence="9"/>
<dbReference type="GO" id="GO:0004230">
    <property type="term" value="F:glutamyl aminopeptidase activity"/>
    <property type="evidence" value="ECO:0007669"/>
    <property type="project" value="UniProtKB-EC"/>
</dbReference>
<keyword evidence="2 9" id="KW-0031">Aminopeptidase</keyword>
<feature type="binding site" evidence="8">
    <location>
        <position position="308"/>
    </location>
    <ligand>
        <name>Zn(2+)</name>
        <dbReference type="ChEBI" id="CHEBI:29105"/>
        <label>2</label>
    </ligand>
</feature>
<keyword evidence="10" id="KW-1185">Reference proteome</keyword>
<evidence type="ECO:0000256" key="2">
    <source>
        <dbReference type="ARBA" id="ARBA00022438"/>
    </source>
</evidence>
<dbReference type="STRING" id="1006576.DTL3_0861"/>
<gene>
    <name evidence="9" type="ORF">DTL3_0861</name>
</gene>
<evidence type="ECO:0000256" key="3">
    <source>
        <dbReference type="ARBA" id="ARBA00022670"/>
    </source>
</evidence>
<dbReference type="SUPFAM" id="SSF53187">
    <property type="entry name" value="Zn-dependent exopeptidases"/>
    <property type="match status" value="1"/>
</dbReference>
<dbReference type="PIRSF" id="PIRSF001123">
    <property type="entry name" value="PepA_GA"/>
    <property type="match status" value="1"/>
</dbReference>
<proteinExistence type="inferred from homology"/>
<dbReference type="GO" id="GO:0006508">
    <property type="term" value="P:proteolysis"/>
    <property type="evidence" value="ECO:0007669"/>
    <property type="project" value="UniProtKB-KW"/>
</dbReference>
<dbReference type="Gene3D" id="3.40.630.10">
    <property type="entry name" value="Zn peptidases"/>
    <property type="match status" value="1"/>
</dbReference>
<organism evidence="9 10">
    <name type="scientific">Defluviitoga tunisiensis</name>
    <dbReference type="NCBI Taxonomy" id="1006576"/>
    <lineage>
        <taxon>Bacteria</taxon>
        <taxon>Thermotogati</taxon>
        <taxon>Thermotogota</taxon>
        <taxon>Thermotogae</taxon>
        <taxon>Petrotogales</taxon>
        <taxon>Petrotogaceae</taxon>
        <taxon>Defluviitoga</taxon>
    </lineage>
</organism>
<feature type="active site" description="Proton acceptor" evidence="7">
    <location>
        <position position="198"/>
    </location>
</feature>
<evidence type="ECO:0000256" key="6">
    <source>
        <dbReference type="PIRNR" id="PIRNR001123"/>
    </source>
</evidence>
<dbReference type="AlphaFoldDB" id="A0A0C7NXZ8"/>
<reference evidence="10" key="1">
    <citation type="submission" date="2014-11" db="EMBL/GenBank/DDBJ databases">
        <authorList>
            <person name="Wibberg D."/>
        </authorList>
    </citation>
    <scope>NUCLEOTIDE SEQUENCE [LARGE SCALE GENOMIC DNA]</scope>
    <source>
        <strain evidence="10">L3</strain>
    </source>
</reference>
<dbReference type="KEGG" id="dtn:DTL3_0861"/>
<dbReference type="PANTHER" id="PTHR32481:SF9">
    <property type="entry name" value="ENDOGLUCANASE"/>
    <property type="match status" value="1"/>
</dbReference>
<feature type="binding site" evidence="8">
    <location>
        <position position="61"/>
    </location>
    <ligand>
        <name>Zn(2+)</name>
        <dbReference type="ChEBI" id="CHEBI:29105"/>
        <label>1</label>
    </ligand>
</feature>
<dbReference type="InterPro" id="IPR051464">
    <property type="entry name" value="Peptidase_M42_aminopept"/>
</dbReference>
<dbReference type="InterPro" id="IPR023367">
    <property type="entry name" value="Peptidase_M42_dom2"/>
</dbReference>
<keyword evidence="5 9" id="KW-0378">Hydrolase</keyword>
<feature type="binding site" evidence="8">
    <location>
        <position position="168"/>
    </location>
    <ligand>
        <name>Zn(2+)</name>
        <dbReference type="ChEBI" id="CHEBI:29105"/>
        <label>1</label>
    </ligand>
</feature>
<dbReference type="Gene3D" id="2.40.30.40">
    <property type="entry name" value="Peptidase M42, domain 2"/>
    <property type="match status" value="1"/>
</dbReference>
<dbReference type="InterPro" id="IPR008007">
    <property type="entry name" value="Peptidase_M42"/>
</dbReference>
<comment type="similarity">
    <text evidence="1 6">Belongs to the peptidase M42 family.</text>
</comment>
<dbReference type="PANTHER" id="PTHR32481">
    <property type="entry name" value="AMINOPEPTIDASE"/>
    <property type="match status" value="1"/>
</dbReference>
<keyword evidence="3" id="KW-0645">Protease</keyword>
<sequence length="334" mass="36988">MKELIKNITELYGPSGREHEVREFIKKEIEDYVDEIKIDKLGNLIAIKKGHSGKTILFDAHMDEIGVVVTHIIDGGFLKIEQVGGQFPLNLVGARLNFKGRIGVVGIEGETDKELRENYKNVSLDNIYVDIGVSSKEEAEKYAPIGTFGVFADGFVDYGEYCLSKALDDRIGCASLIETIKQMKDNKHTVIFAFTVQEEVGLVGAFVSAYDYNVDRAIAIDVTDSLDTPKALKRMSMKLGYGPCIKIKDLASVSDREVVDWIKDTAVNNNIKYQLEVLTLGGTNAAGYQRTKSGIPSCTISIPTRYIHSPHEMICYSDVVDTVELILALSEADF</sequence>
<evidence type="ECO:0000313" key="9">
    <source>
        <dbReference type="EMBL" id="CEP78168.1"/>
    </source>
</evidence>
<keyword evidence="4 8" id="KW-0479">Metal-binding</keyword>
<dbReference type="EMBL" id="LN824141">
    <property type="protein sequence ID" value="CEP78168.1"/>
    <property type="molecule type" value="Genomic_DNA"/>
</dbReference>
<accession>A0A0C7NXZ8</accession>
<dbReference type="Pfam" id="PF05343">
    <property type="entry name" value="Peptidase_M42"/>
    <property type="match status" value="1"/>
</dbReference>
<dbReference type="Proteomes" id="UP000032809">
    <property type="component" value="Chromosome I"/>
</dbReference>
<evidence type="ECO:0000256" key="8">
    <source>
        <dbReference type="PIRSR" id="PIRSR001123-2"/>
    </source>
</evidence>
<dbReference type="RefSeq" id="WP_045087673.1">
    <property type="nucleotide sequence ID" value="NZ_LN824141.1"/>
</dbReference>
<dbReference type="SUPFAM" id="SSF101821">
    <property type="entry name" value="Aminopeptidase/glucanase lid domain"/>
    <property type="match status" value="1"/>
</dbReference>
<evidence type="ECO:0000256" key="1">
    <source>
        <dbReference type="ARBA" id="ARBA00006272"/>
    </source>
</evidence>
<feature type="binding site" evidence="8">
    <location>
        <position position="199"/>
    </location>
    <ligand>
        <name>Zn(2+)</name>
        <dbReference type="ChEBI" id="CHEBI:29105"/>
        <label>2</label>
    </ligand>
</feature>